<dbReference type="OrthoDB" id="10249045at2759"/>
<dbReference type="AlphaFoldDB" id="A0A9W8RU03"/>
<feature type="domain" description="DUF7730" evidence="1">
    <location>
        <begin position="82"/>
        <end position="291"/>
    </location>
</feature>
<dbReference type="PANTHER" id="PTHR38790">
    <property type="entry name" value="2EXR DOMAIN-CONTAINING PROTEIN-RELATED"/>
    <property type="match status" value="1"/>
</dbReference>
<evidence type="ECO:0000259" key="1">
    <source>
        <dbReference type="Pfam" id="PF24864"/>
    </source>
</evidence>
<dbReference type="InterPro" id="IPR056632">
    <property type="entry name" value="DUF7730"/>
</dbReference>
<name>A0A9W8RU03_9HYPO</name>
<reference evidence="2" key="1">
    <citation type="submission" date="2022-09" db="EMBL/GenBank/DDBJ databases">
        <title>Fusarium specimens isolated from Avocado Roots.</title>
        <authorList>
            <person name="Stajich J."/>
            <person name="Roper C."/>
            <person name="Heimlech-Rivalta G."/>
        </authorList>
    </citation>
    <scope>NUCLEOTIDE SEQUENCE</scope>
    <source>
        <strain evidence="2">CF00136</strain>
    </source>
</reference>
<accession>A0A9W8RU03</accession>
<protein>
    <recommendedName>
        <fullName evidence="1">DUF7730 domain-containing protein</fullName>
    </recommendedName>
</protein>
<proteinExistence type="predicted"/>
<sequence length="327" mass="38042">MDFLNRLFGRSTDTKYKYRGAKLPKEPLTPREIEEMHRKLHPDTHIYNAALPKPVFDPRDWSVPYTQSLEEKLPLIGSLHQAQSESLLFSRLPVEVRMQIWRLAMGNHKVHLTVHRGRLRQSMFESENYQWLPQRGLLKIPLVCRAAYMESISYLYSDNTFCFGFGQASSKSALTLLDTMLPKQHIVSMRHIEIGWHLYAGVSQYYDSHPQAWDISLDIPPPETETLWNKVCAELVKSSHLRTLRIVVWLSGDGRAQFAGKERDMLAPLVAMRHLERFDVHLPWKQDDTEMWNDAPFKVSRRCRLNDMYGVSIPLLDDGFYWSGSVA</sequence>
<comment type="caution">
    <text evidence="2">The sequence shown here is derived from an EMBL/GenBank/DDBJ whole genome shotgun (WGS) entry which is preliminary data.</text>
</comment>
<evidence type="ECO:0000313" key="3">
    <source>
        <dbReference type="Proteomes" id="UP001152049"/>
    </source>
</evidence>
<dbReference type="EMBL" id="JAOQAZ010000023">
    <property type="protein sequence ID" value="KAJ4253850.1"/>
    <property type="molecule type" value="Genomic_DNA"/>
</dbReference>
<evidence type="ECO:0000313" key="2">
    <source>
        <dbReference type="EMBL" id="KAJ4253850.1"/>
    </source>
</evidence>
<organism evidence="2 3">
    <name type="scientific">Fusarium torreyae</name>
    <dbReference type="NCBI Taxonomy" id="1237075"/>
    <lineage>
        <taxon>Eukaryota</taxon>
        <taxon>Fungi</taxon>
        <taxon>Dikarya</taxon>
        <taxon>Ascomycota</taxon>
        <taxon>Pezizomycotina</taxon>
        <taxon>Sordariomycetes</taxon>
        <taxon>Hypocreomycetidae</taxon>
        <taxon>Hypocreales</taxon>
        <taxon>Nectriaceae</taxon>
        <taxon>Fusarium</taxon>
    </lineage>
</organism>
<keyword evidence="3" id="KW-1185">Reference proteome</keyword>
<dbReference type="Pfam" id="PF24864">
    <property type="entry name" value="DUF7730"/>
    <property type="match status" value="1"/>
</dbReference>
<dbReference type="Proteomes" id="UP001152049">
    <property type="component" value="Unassembled WGS sequence"/>
</dbReference>
<gene>
    <name evidence="2" type="ORF">NW762_010245</name>
</gene>